<protein>
    <submittedName>
        <fullName evidence="4">Acetyltransferase (GNAT) family protein</fullName>
    </submittedName>
</protein>
<dbReference type="CDD" id="cd04301">
    <property type="entry name" value="NAT_SF"/>
    <property type="match status" value="1"/>
</dbReference>
<comment type="caution">
    <text evidence="4">The sequence shown here is derived from an EMBL/GenBank/DDBJ whole genome shotgun (WGS) entry which is preliminary data.</text>
</comment>
<evidence type="ECO:0000256" key="1">
    <source>
        <dbReference type="ARBA" id="ARBA00022679"/>
    </source>
</evidence>
<evidence type="ECO:0000313" key="5">
    <source>
        <dbReference type="Proteomes" id="UP000295573"/>
    </source>
</evidence>
<keyword evidence="2" id="KW-0012">Acyltransferase</keyword>
<name>A0A4R2I427_9ACTN</name>
<dbReference type="GO" id="GO:0016747">
    <property type="term" value="F:acyltransferase activity, transferring groups other than amino-acyl groups"/>
    <property type="evidence" value="ECO:0007669"/>
    <property type="project" value="InterPro"/>
</dbReference>
<dbReference type="Proteomes" id="UP000295573">
    <property type="component" value="Unassembled WGS sequence"/>
</dbReference>
<dbReference type="PANTHER" id="PTHR43877:SF1">
    <property type="entry name" value="ACETYLTRANSFERASE"/>
    <property type="match status" value="1"/>
</dbReference>
<feature type="domain" description="N-acetyltransferase" evidence="3">
    <location>
        <begin position="1"/>
        <end position="139"/>
    </location>
</feature>
<keyword evidence="5" id="KW-1185">Reference proteome</keyword>
<keyword evidence="1 4" id="KW-0808">Transferase</keyword>
<dbReference type="InterPro" id="IPR016181">
    <property type="entry name" value="Acyl_CoA_acyltransferase"/>
</dbReference>
<gene>
    <name evidence="4" type="ORF">EV646_12037</name>
</gene>
<accession>A0A4R2I427</accession>
<evidence type="ECO:0000313" key="4">
    <source>
        <dbReference type="EMBL" id="TCO38662.1"/>
    </source>
</evidence>
<dbReference type="EMBL" id="SLWR01000020">
    <property type="protein sequence ID" value="TCO38662.1"/>
    <property type="molecule type" value="Genomic_DNA"/>
</dbReference>
<dbReference type="SUPFAM" id="SSF55729">
    <property type="entry name" value="Acyl-CoA N-acyltransferases (Nat)"/>
    <property type="match status" value="1"/>
</dbReference>
<reference evidence="4 5" key="1">
    <citation type="journal article" date="2015" name="Stand. Genomic Sci.">
        <title>Genomic Encyclopedia of Bacterial and Archaeal Type Strains, Phase III: the genomes of soil and plant-associated and newly described type strains.</title>
        <authorList>
            <person name="Whitman W.B."/>
            <person name="Woyke T."/>
            <person name="Klenk H.P."/>
            <person name="Zhou Y."/>
            <person name="Lilburn T.G."/>
            <person name="Beck B.J."/>
            <person name="De Vos P."/>
            <person name="Vandamme P."/>
            <person name="Eisen J.A."/>
            <person name="Garrity G."/>
            <person name="Hugenholtz P."/>
            <person name="Kyrpides N.C."/>
        </authorList>
    </citation>
    <scope>NUCLEOTIDE SEQUENCE [LARGE SCALE GENOMIC DNA]</scope>
    <source>
        <strain evidence="4 5">VKM Ac-2541</strain>
    </source>
</reference>
<dbReference type="InterPro" id="IPR050832">
    <property type="entry name" value="Bact_Acetyltransf"/>
</dbReference>
<evidence type="ECO:0000256" key="2">
    <source>
        <dbReference type="ARBA" id="ARBA00023315"/>
    </source>
</evidence>
<dbReference type="Pfam" id="PF00583">
    <property type="entry name" value="Acetyltransf_1"/>
    <property type="match status" value="1"/>
</dbReference>
<sequence>MTPDDWDELWPLLQGFGTELGEAEARSVFAELMGDPRWAIFGYDDGGRLLGYAAVQNYGPHLRAGRRHQGRLHDLYVDPTQRRTGIGRALVAAVVEWAATQVRWLEWQAHHERAAPFYEHLGYKGLPCPQPDYPTFEIEFAPAAARRAVLQEPLGEPDGIDVAAELIRGREDER</sequence>
<dbReference type="AlphaFoldDB" id="A0A4R2I427"/>
<dbReference type="PROSITE" id="PS51186">
    <property type="entry name" value="GNAT"/>
    <property type="match status" value="1"/>
</dbReference>
<dbReference type="PANTHER" id="PTHR43877">
    <property type="entry name" value="AMINOALKYLPHOSPHONATE N-ACETYLTRANSFERASE-RELATED-RELATED"/>
    <property type="match status" value="1"/>
</dbReference>
<proteinExistence type="predicted"/>
<dbReference type="Gene3D" id="3.40.630.30">
    <property type="match status" value="1"/>
</dbReference>
<dbReference type="InterPro" id="IPR000182">
    <property type="entry name" value="GNAT_dom"/>
</dbReference>
<organism evidence="4 5">
    <name type="scientific">Kribbella antiqua</name>
    <dbReference type="NCBI Taxonomy" id="2512217"/>
    <lineage>
        <taxon>Bacteria</taxon>
        <taxon>Bacillati</taxon>
        <taxon>Actinomycetota</taxon>
        <taxon>Actinomycetes</taxon>
        <taxon>Propionibacteriales</taxon>
        <taxon>Kribbellaceae</taxon>
        <taxon>Kribbella</taxon>
    </lineage>
</organism>
<evidence type="ECO:0000259" key="3">
    <source>
        <dbReference type="PROSITE" id="PS51186"/>
    </source>
</evidence>